<sequence length="117" mass="13160">MEAYLNKLKPLLGIPRDDPSKDEQLVFILETIIQEVKTYCNIKEIPSALENVIVLIAKDFYRSEQAKTNPESQPQIIQSIKRGDVQTTFAASSSGGPGTAFVQGYKGQLNAYRKLRW</sequence>
<dbReference type="EMBL" id="JBHDLN010000001">
    <property type="protein sequence ID" value="MFB0840965.1"/>
    <property type="molecule type" value="Genomic_DNA"/>
</dbReference>
<organism evidence="1 2">
    <name type="scientific">Paenibacillus oleatilyticus</name>
    <dbReference type="NCBI Taxonomy" id="2594886"/>
    <lineage>
        <taxon>Bacteria</taxon>
        <taxon>Bacillati</taxon>
        <taxon>Bacillota</taxon>
        <taxon>Bacilli</taxon>
        <taxon>Bacillales</taxon>
        <taxon>Paenibacillaceae</taxon>
        <taxon>Paenibacillus</taxon>
    </lineage>
</organism>
<accession>A0ABV4UTM4</accession>
<dbReference type="Proteomes" id="UP001575622">
    <property type="component" value="Unassembled WGS sequence"/>
</dbReference>
<dbReference type="RefSeq" id="WP_373948296.1">
    <property type="nucleotide sequence ID" value="NZ_JBHDLN010000001.1"/>
</dbReference>
<evidence type="ECO:0000313" key="1">
    <source>
        <dbReference type="EMBL" id="MFB0840965.1"/>
    </source>
</evidence>
<comment type="caution">
    <text evidence="1">The sequence shown here is derived from an EMBL/GenBank/DDBJ whole genome shotgun (WGS) entry which is preliminary data.</text>
</comment>
<name>A0ABV4UTM4_9BACL</name>
<proteinExistence type="predicted"/>
<keyword evidence="2" id="KW-1185">Reference proteome</keyword>
<dbReference type="Pfam" id="PF05135">
    <property type="entry name" value="Phage_connect_1"/>
    <property type="match status" value="1"/>
</dbReference>
<dbReference type="Gene3D" id="1.10.246.150">
    <property type="match status" value="1"/>
</dbReference>
<gene>
    <name evidence="1" type="ORF">ACEU3E_02170</name>
</gene>
<protein>
    <submittedName>
        <fullName evidence="1">Phage head-tail connector protein</fullName>
    </submittedName>
</protein>
<evidence type="ECO:0000313" key="2">
    <source>
        <dbReference type="Proteomes" id="UP001575622"/>
    </source>
</evidence>
<dbReference type="InterPro" id="IPR021146">
    <property type="entry name" value="Phage_gp6-like_head-tail"/>
</dbReference>
<dbReference type="InterPro" id="IPR053746">
    <property type="entry name" value="Viral_HT_Connector_Assembly"/>
</dbReference>
<reference evidence="1 2" key="1">
    <citation type="submission" date="2024-09" db="EMBL/GenBank/DDBJ databases">
        <authorList>
            <person name="Makale K.P.P."/>
            <person name="Makhzoum A."/>
            <person name="Rantong G."/>
            <person name="Rahube T.O."/>
        </authorList>
    </citation>
    <scope>NUCLEOTIDE SEQUENCE [LARGE SCALE GENOMIC DNA]</scope>
    <source>
        <strain evidence="1 2">KM_D13</strain>
    </source>
</reference>